<dbReference type="EMBL" id="FCOJ02000034">
    <property type="protein sequence ID" value="SAK72377.1"/>
    <property type="molecule type" value="Genomic_DNA"/>
</dbReference>
<dbReference type="STRING" id="1777143.AWB82_04430"/>
<keyword evidence="2 4" id="KW-0547">Nucleotide-binding</keyword>
<evidence type="ECO:0000256" key="1">
    <source>
        <dbReference type="ARBA" id="ARBA00022636"/>
    </source>
</evidence>
<evidence type="ECO:0000259" key="5">
    <source>
        <dbReference type="Pfam" id="PF07238"/>
    </source>
</evidence>
<comment type="similarity">
    <text evidence="4">Belongs to the YcgR family.</text>
</comment>
<dbReference type="InterPro" id="IPR012349">
    <property type="entry name" value="Split_barrel_FMN-bd"/>
</dbReference>
<dbReference type="Gene3D" id="2.30.110.10">
    <property type="entry name" value="Electron Transport, Fmn-binding Protein, Chain A"/>
    <property type="match status" value="1"/>
</dbReference>
<accession>A0A158BSY3</accession>
<dbReference type="HAMAP" id="MF_01457">
    <property type="entry name" value="YcgR"/>
    <property type="match status" value="1"/>
</dbReference>
<keyword evidence="1 4" id="KW-0973">c-di-GMP</keyword>
<protein>
    <recommendedName>
        <fullName evidence="4">Flagellar brake protein YcgR</fullName>
    </recommendedName>
    <alternativeName>
        <fullName evidence="4">Cyclic di-GMP binding protein YcgR</fullName>
    </alternativeName>
</protein>
<name>A0A158BSY3_9BURK</name>
<dbReference type="GO" id="GO:0009425">
    <property type="term" value="C:bacterial-type flagellum basal body"/>
    <property type="evidence" value="ECO:0007669"/>
    <property type="project" value="UniProtKB-SubCell"/>
</dbReference>
<evidence type="ECO:0000256" key="2">
    <source>
        <dbReference type="ARBA" id="ARBA00022741"/>
    </source>
</evidence>
<dbReference type="AlphaFoldDB" id="A0A158BSY3"/>
<proteinExistence type="inferred from homology"/>
<dbReference type="InterPro" id="IPR009926">
    <property type="entry name" value="T3SS_YcgR_PilZN"/>
</dbReference>
<dbReference type="InterPro" id="IPR009875">
    <property type="entry name" value="PilZ_domain"/>
</dbReference>
<comment type="subcellular location">
    <subcellularLocation>
        <location evidence="4">Bacterial flagellum basal body</location>
    </subcellularLocation>
</comment>
<dbReference type="Proteomes" id="UP000054596">
    <property type="component" value="Unassembled WGS sequence"/>
</dbReference>
<evidence type="ECO:0000256" key="3">
    <source>
        <dbReference type="ARBA" id="ARBA00023143"/>
    </source>
</evidence>
<dbReference type="Gene3D" id="2.40.10.220">
    <property type="entry name" value="predicted glycosyltransferase like domains"/>
    <property type="match status" value="1"/>
</dbReference>
<keyword evidence="3 4" id="KW-0975">Bacterial flagellum</keyword>
<dbReference type="Pfam" id="PF07238">
    <property type="entry name" value="PilZ"/>
    <property type="match status" value="1"/>
</dbReference>
<dbReference type="OrthoDB" id="5572581at2"/>
<evidence type="ECO:0000313" key="7">
    <source>
        <dbReference type="EMBL" id="SAK72377.1"/>
    </source>
</evidence>
<dbReference type="GO" id="GO:0071973">
    <property type="term" value="P:bacterial-type flagellum-dependent cell motility"/>
    <property type="evidence" value="ECO:0007669"/>
    <property type="project" value="UniProtKB-UniRule"/>
</dbReference>
<dbReference type="InterPro" id="IPR023787">
    <property type="entry name" value="T3SS_YcgR"/>
</dbReference>
<comment type="function">
    <text evidence="4">Acts as a flagellar brake, regulating swimming and swarming in a bis-(3'-5') cyclic diguanylic acid (c-di-GMP)-dependent manner. Binds 1 c-di-GMP dimer per subunit. Increasing levels of c-di-GMP lead to decreased motility.</text>
</comment>
<keyword evidence="8" id="KW-1185">Reference proteome</keyword>
<evidence type="ECO:0000259" key="6">
    <source>
        <dbReference type="Pfam" id="PF07317"/>
    </source>
</evidence>
<dbReference type="GO" id="GO:0071945">
    <property type="term" value="P:regulation of bacterial-type flagellum-dependent cell motility by regulation of motor speed"/>
    <property type="evidence" value="ECO:0007669"/>
    <property type="project" value="UniProtKB-UniRule"/>
</dbReference>
<evidence type="ECO:0000313" key="8">
    <source>
        <dbReference type="Proteomes" id="UP000054596"/>
    </source>
</evidence>
<evidence type="ECO:0000256" key="4">
    <source>
        <dbReference type="HAMAP-Rule" id="MF_01457"/>
    </source>
</evidence>
<feature type="domain" description="Type III secretion system flagellar brake protein YcgR PilZN" evidence="6">
    <location>
        <begin position="24"/>
        <end position="126"/>
    </location>
</feature>
<sequence length="256" mass="28480">MIAEPTLSGASTSTTNAWETDDRYAQRHTLQIAVCLRASLARRDFLIVEFGDTQFVAQLLDVDSRRARFLFDFGSTARDNRALVDADELTFRSQPSGIRTHFVTGGAVVVTFEGRPAFEVPFPALLHYVQRRDFHRVDTPMFDPFVASGVDGAGAAFRFELHDLSLGGMALRARDARFERLAAGTVWNDVKLQVGGLGVVLVDLEVVATRKMVTPTGEHRTILGCRFLNLKASAERVLQRAITVLETRRKERAARD</sequence>
<dbReference type="Pfam" id="PF07317">
    <property type="entry name" value="PilZN"/>
    <property type="match status" value="1"/>
</dbReference>
<dbReference type="GO" id="GO:0035438">
    <property type="term" value="F:cyclic-di-GMP binding"/>
    <property type="evidence" value="ECO:0007669"/>
    <property type="project" value="UniProtKB-UniRule"/>
</dbReference>
<comment type="caution">
    <text evidence="7">The sequence shown here is derived from an EMBL/GenBank/DDBJ whole genome shotgun (WGS) entry which is preliminary data.</text>
</comment>
<comment type="subunit">
    <text evidence="4">Monomer. Interacts with the flagellar basal bodies.</text>
</comment>
<dbReference type="RefSeq" id="WP_086970999.1">
    <property type="nucleotide sequence ID" value="NZ_FCOJ02000034.1"/>
</dbReference>
<organism evidence="7 8">
    <name type="scientific">Caballeronia glebae</name>
    <dbReference type="NCBI Taxonomy" id="1777143"/>
    <lineage>
        <taxon>Bacteria</taxon>
        <taxon>Pseudomonadati</taxon>
        <taxon>Pseudomonadota</taxon>
        <taxon>Betaproteobacteria</taxon>
        <taxon>Burkholderiales</taxon>
        <taxon>Burkholderiaceae</taxon>
        <taxon>Caballeronia</taxon>
    </lineage>
</organism>
<gene>
    <name evidence="4" type="primary">ycgR</name>
    <name evidence="7" type="ORF">AWB82_04430</name>
</gene>
<reference evidence="7" key="1">
    <citation type="submission" date="2016-01" db="EMBL/GenBank/DDBJ databases">
        <authorList>
            <person name="Peeters C."/>
        </authorList>
    </citation>
    <scope>NUCLEOTIDE SEQUENCE [LARGE SCALE GENOMIC DNA]</scope>
    <source>
        <strain evidence="7">LMG 29325</strain>
    </source>
</reference>
<feature type="domain" description="PilZ" evidence="5">
    <location>
        <begin position="130"/>
        <end position="242"/>
    </location>
</feature>